<organism evidence="2">
    <name type="scientific">Siphoviridae sp. ctWuM9</name>
    <dbReference type="NCBI Taxonomy" id="2826364"/>
    <lineage>
        <taxon>Viruses</taxon>
        <taxon>Duplodnaviria</taxon>
        <taxon>Heunggongvirae</taxon>
        <taxon>Uroviricota</taxon>
        <taxon>Caudoviricetes</taxon>
    </lineage>
</organism>
<feature type="transmembrane region" description="Helical" evidence="1">
    <location>
        <begin position="32"/>
        <end position="51"/>
    </location>
</feature>
<proteinExistence type="predicted"/>
<keyword evidence="1" id="KW-0812">Transmembrane</keyword>
<protein>
    <submittedName>
        <fullName evidence="2">Uncharacterized protein</fullName>
    </submittedName>
</protein>
<dbReference type="EMBL" id="BK014888">
    <property type="protein sequence ID" value="DAD80834.1"/>
    <property type="molecule type" value="Genomic_DNA"/>
</dbReference>
<reference evidence="2" key="1">
    <citation type="journal article" date="2021" name="Proc. Natl. Acad. Sci. U.S.A.">
        <title>A Catalog of Tens of Thousands of Viruses from Human Metagenomes Reveals Hidden Associations with Chronic Diseases.</title>
        <authorList>
            <person name="Tisza M.J."/>
            <person name="Buck C.B."/>
        </authorList>
    </citation>
    <scope>NUCLEOTIDE SEQUENCE</scope>
    <source>
        <strain evidence="2">CtWuM9</strain>
    </source>
</reference>
<sequence>MKIKKVNISDDKKKKQQDKLLKLYKQRKEANWYAANALIAAAITIPIGALMKTSYNDTISKAGEALITSSGLAMATAGAYAGQSISLKNEQKRLQARYGHSLDESNMKYHPLKGTISYGQKGK</sequence>
<keyword evidence="1" id="KW-1133">Transmembrane helix</keyword>
<evidence type="ECO:0000313" key="2">
    <source>
        <dbReference type="EMBL" id="DAD80834.1"/>
    </source>
</evidence>
<keyword evidence="1" id="KW-0472">Membrane</keyword>
<accession>A0A8S5MF48</accession>
<evidence type="ECO:0000256" key="1">
    <source>
        <dbReference type="SAM" id="Phobius"/>
    </source>
</evidence>
<name>A0A8S5MF48_9CAUD</name>